<dbReference type="Pfam" id="PF00571">
    <property type="entry name" value="CBS"/>
    <property type="match status" value="2"/>
</dbReference>
<evidence type="ECO:0000256" key="2">
    <source>
        <dbReference type="PROSITE-ProRule" id="PRU00703"/>
    </source>
</evidence>
<reference evidence="4" key="1">
    <citation type="submission" date="2022-09" db="EMBL/GenBank/DDBJ databases">
        <title>Comparative genomics and taxonomic characterization of three novel marine species of genus Reichenbachiella exhibiting antioxidant and polysaccharide degradation activities.</title>
        <authorList>
            <person name="Muhammad N."/>
            <person name="Lee Y.-J."/>
            <person name="Ko J."/>
            <person name="Kim S.-G."/>
        </authorList>
    </citation>
    <scope>NUCLEOTIDE SEQUENCE</scope>
    <source>
        <strain evidence="4">BKB1-1</strain>
    </source>
</reference>
<dbReference type="InterPro" id="IPR046342">
    <property type="entry name" value="CBS_dom_sf"/>
</dbReference>
<dbReference type="InterPro" id="IPR000644">
    <property type="entry name" value="CBS_dom"/>
</dbReference>
<evidence type="ECO:0000256" key="1">
    <source>
        <dbReference type="ARBA" id="ARBA00023122"/>
    </source>
</evidence>
<sequence>MIKDESVSKIMTRDVVTINITDPMKEVINVFEQIKIRHLPVMAEDTLVGIISHSDIERLKFGSDLMDKQTKADESILDMISVNQLMKHNPVTIGVNHSILDVAKLFARCPFHALPVTENNQLVGIVTTTDLMKYIIALSEQEK</sequence>
<gene>
    <name evidence="4" type="ORF">N6H18_16565</name>
</gene>
<dbReference type="Gene3D" id="3.10.580.10">
    <property type="entry name" value="CBS-domain"/>
    <property type="match status" value="1"/>
</dbReference>
<dbReference type="PANTHER" id="PTHR43080:SF2">
    <property type="entry name" value="CBS DOMAIN-CONTAINING PROTEIN"/>
    <property type="match status" value="1"/>
</dbReference>
<evidence type="ECO:0000259" key="3">
    <source>
        <dbReference type="PROSITE" id="PS51371"/>
    </source>
</evidence>
<dbReference type="Proteomes" id="UP001065174">
    <property type="component" value="Chromosome"/>
</dbReference>
<feature type="domain" description="CBS" evidence="3">
    <location>
        <begin position="86"/>
        <end position="143"/>
    </location>
</feature>
<evidence type="ECO:0000313" key="4">
    <source>
        <dbReference type="EMBL" id="UXP31959.1"/>
    </source>
</evidence>
<keyword evidence="1 2" id="KW-0129">CBS domain</keyword>
<dbReference type="EMBL" id="CP106679">
    <property type="protein sequence ID" value="UXP31959.1"/>
    <property type="molecule type" value="Genomic_DNA"/>
</dbReference>
<dbReference type="SMART" id="SM00116">
    <property type="entry name" value="CBS"/>
    <property type="match status" value="2"/>
</dbReference>
<organism evidence="4 5">
    <name type="scientific">Reichenbachiella agarivorans</name>
    <dbReference type="NCBI Taxonomy" id="2979464"/>
    <lineage>
        <taxon>Bacteria</taxon>
        <taxon>Pseudomonadati</taxon>
        <taxon>Bacteroidota</taxon>
        <taxon>Cytophagia</taxon>
        <taxon>Cytophagales</taxon>
        <taxon>Reichenbachiellaceae</taxon>
        <taxon>Reichenbachiella</taxon>
    </lineage>
</organism>
<protein>
    <submittedName>
        <fullName evidence="4">CBS domain-containing protein</fullName>
    </submittedName>
</protein>
<name>A0ABY6CN64_9BACT</name>
<proteinExistence type="predicted"/>
<feature type="domain" description="CBS" evidence="3">
    <location>
        <begin position="11"/>
        <end position="68"/>
    </location>
</feature>
<dbReference type="PANTHER" id="PTHR43080">
    <property type="entry name" value="CBS DOMAIN-CONTAINING PROTEIN CBSX3, MITOCHONDRIAL"/>
    <property type="match status" value="1"/>
</dbReference>
<dbReference type="PROSITE" id="PS51371">
    <property type="entry name" value="CBS"/>
    <property type="match status" value="2"/>
</dbReference>
<accession>A0ABY6CN64</accession>
<dbReference type="RefSeq" id="WP_262309398.1">
    <property type="nucleotide sequence ID" value="NZ_CP106679.1"/>
</dbReference>
<keyword evidence="5" id="KW-1185">Reference proteome</keyword>
<dbReference type="SUPFAM" id="SSF54631">
    <property type="entry name" value="CBS-domain pair"/>
    <property type="match status" value="1"/>
</dbReference>
<evidence type="ECO:0000313" key="5">
    <source>
        <dbReference type="Proteomes" id="UP001065174"/>
    </source>
</evidence>
<dbReference type="InterPro" id="IPR051257">
    <property type="entry name" value="Diverse_CBS-Domain"/>
</dbReference>